<evidence type="ECO:0000313" key="3">
    <source>
        <dbReference type="EMBL" id="CAH0560250.1"/>
    </source>
</evidence>
<feature type="compositionally biased region" description="Basic and acidic residues" evidence="1">
    <location>
        <begin position="58"/>
        <end position="93"/>
    </location>
</feature>
<feature type="region of interest" description="Disordered" evidence="1">
    <location>
        <begin position="58"/>
        <end position="174"/>
    </location>
</feature>
<evidence type="ECO:0000256" key="2">
    <source>
        <dbReference type="SAM" id="SignalP"/>
    </source>
</evidence>
<feature type="compositionally biased region" description="Basic and acidic residues" evidence="1">
    <location>
        <begin position="135"/>
        <end position="157"/>
    </location>
</feature>
<dbReference type="Proteomes" id="UP001154078">
    <property type="component" value="Chromosome 7"/>
</dbReference>
<keyword evidence="2" id="KW-0732">Signal</keyword>
<dbReference type="OrthoDB" id="6620482at2759"/>
<organism evidence="3 4">
    <name type="scientific">Brassicogethes aeneus</name>
    <name type="common">Rape pollen beetle</name>
    <name type="synonym">Meligethes aeneus</name>
    <dbReference type="NCBI Taxonomy" id="1431903"/>
    <lineage>
        <taxon>Eukaryota</taxon>
        <taxon>Metazoa</taxon>
        <taxon>Ecdysozoa</taxon>
        <taxon>Arthropoda</taxon>
        <taxon>Hexapoda</taxon>
        <taxon>Insecta</taxon>
        <taxon>Pterygota</taxon>
        <taxon>Neoptera</taxon>
        <taxon>Endopterygota</taxon>
        <taxon>Coleoptera</taxon>
        <taxon>Polyphaga</taxon>
        <taxon>Cucujiformia</taxon>
        <taxon>Nitidulidae</taxon>
        <taxon>Meligethinae</taxon>
        <taxon>Brassicogethes</taxon>
    </lineage>
</organism>
<evidence type="ECO:0000256" key="1">
    <source>
        <dbReference type="SAM" id="MobiDB-lite"/>
    </source>
</evidence>
<reference evidence="3" key="1">
    <citation type="submission" date="2021-12" db="EMBL/GenBank/DDBJ databases">
        <authorList>
            <person name="King R."/>
        </authorList>
    </citation>
    <scope>NUCLEOTIDE SEQUENCE</scope>
</reference>
<feature type="compositionally biased region" description="Polar residues" evidence="1">
    <location>
        <begin position="159"/>
        <end position="174"/>
    </location>
</feature>
<keyword evidence="4" id="KW-1185">Reference proteome</keyword>
<dbReference type="AlphaFoldDB" id="A0A9P0FMM2"/>
<dbReference type="EMBL" id="OV121138">
    <property type="protein sequence ID" value="CAH0560250.1"/>
    <property type="molecule type" value="Genomic_DNA"/>
</dbReference>
<feature type="compositionally biased region" description="Basic residues" evidence="1">
    <location>
        <begin position="106"/>
        <end position="117"/>
    </location>
</feature>
<protein>
    <submittedName>
        <fullName evidence="3">Uncharacterized protein</fullName>
    </submittedName>
</protein>
<proteinExistence type="predicted"/>
<name>A0A9P0FMM2_BRAAE</name>
<feature type="signal peptide" evidence="2">
    <location>
        <begin position="1"/>
        <end position="15"/>
    </location>
</feature>
<accession>A0A9P0FMM2</accession>
<dbReference type="InterPro" id="IPR031959">
    <property type="entry name" value="DUF4779"/>
</dbReference>
<sequence length="287" mass="34444">MFWWAVFALVVCVEAGPITIISSVNKNHGQKNNADVFDASRRNGLSSFEEENGFNRNNEVKIIKGQDSGKFDEESNDHKDRVNEENYQDEKFRKNAGVDSKEFGNKQKHHKGHHKSGFHNSYHNDESGRTFGDFSNHRQKAEDRNANHYANDREKHRNYNNGEAFNQDQGQNRQYNQRKYFDDREEAARNNGRNNFDVGRDYHQEEFVERPYYNERYVPEEDYYYDGPQQHPIRNPLPPTRTITVYEDPRYIDRRYDHRPAYDHDDIHLDFRRPPRYNSRIPYDDYY</sequence>
<evidence type="ECO:0000313" key="4">
    <source>
        <dbReference type="Proteomes" id="UP001154078"/>
    </source>
</evidence>
<feature type="chain" id="PRO_5040224497" evidence="2">
    <location>
        <begin position="16"/>
        <end position="287"/>
    </location>
</feature>
<gene>
    <name evidence="3" type="ORF">MELIAE_LOCUS10034</name>
</gene>
<dbReference type="Pfam" id="PF16009">
    <property type="entry name" value="DUF4779"/>
    <property type="match status" value="1"/>
</dbReference>